<proteinExistence type="predicted"/>
<dbReference type="AlphaFoldDB" id="A0A1E3NXV2"/>
<keyword evidence="2" id="KW-1185">Reference proteome</keyword>
<accession>A0A1E3NXV2</accession>
<dbReference type="RefSeq" id="XP_019036729.1">
    <property type="nucleotide sequence ID" value="XM_019180490.1"/>
</dbReference>
<reference evidence="1 2" key="1">
    <citation type="journal article" date="2016" name="Proc. Natl. Acad. Sci. U.S.A.">
        <title>Comparative genomics of biotechnologically important yeasts.</title>
        <authorList>
            <person name="Riley R."/>
            <person name="Haridas S."/>
            <person name="Wolfe K.H."/>
            <person name="Lopes M.R."/>
            <person name="Hittinger C.T."/>
            <person name="Goeker M."/>
            <person name="Salamov A.A."/>
            <person name="Wisecaver J.H."/>
            <person name="Long T.M."/>
            <person name="Calvey C.H."/>
            <person name="Aerts A.L."/>
            <person name="Barry K.W."/>
            <person name="Choi C."/>
            <person name="Clum A."/>
            <person name="Coughlan A.Y."/>
            <person name="Deshpande S."/>
            <person name="Douglass A.P."/>
            <person name="Hanson S.J."/>
            <person name="Klenk H.-P."/>
            <person name="LaButti K.M."/>
            <person name="Lapidus A."/>
            <person name="Lindquist E.A."/>
            <person name="Lipzen A.M."/>
            <person name="Meier-Kolthoff J.P."/>
            <person name="Ohm R.A."/>
            <person name="Otillar R.P."/>
            <person name="Pangilinan J.L."/>
            <person name="Peng Y."/>
            <person name="Rokas A."/>
            <person name="Rosa C.A."/>
            <person name="Scheuner C."/>
            <person name="Sibirny A.A."/>
            <person name="Slot J.C."/>
            <person name="Stielow J.B."/>
            <person name="Sun H."/>
            <person name="Kurtzman C.P."/>
            <person name="Blackwell M."/>
            <person name="Grigoriev I.V."/>
            <person name="Jeffries T.W."/>
        </authorList>
    </citation>
    <scope>NUCLEOTIDE SEQUENCE [LARGE SCALE GENOMIC DNA]</scope>
    <source>
        <strain evidence="2">ATCC 58044 / CBS 1984 / NCYC 433 / NRRL Y-366-8</strain>
    </source>
</reference>
<dbReference type="GeneID" id="30197736"/>
<protein>
    <submittedName>
        <fullName evidence="1">Uncharacterized protein</fullName>
    </submittedName>
</protein>
<name>A0A1E3NXV2_WICAA</name>
<dbReference type="Proteomes" id="UP000094112">
    <property type="component" value="Unassembled WGS sequence"/>
</dbReference>
<organism evidence="1 2">
    <name type="scientific">Wickerhamomyces anomalus (strain ATCC 58044 / CBS 1984 / NCYC 433 / NRRL Y-366-8)</name>
    <name type="common">Yeast</name>
    <name type="synonym">Hansenula anomala</name>
    <dbReference type="NCBI Taxonomy" id="683960"/>
    <lineage>
        <taxon>Eukaryota</taxon>
        <taxon>Fungi</taxon>
        <taxon>Dikarya</taxon>
        <taxon>Ascomycota</taxon>
        <taxon>Saccharomycotina</taxon>
        <taxon>Saccharomycetes</taxon>
        <taxon>Phaffomycetales</taxon>
        <taxon>Wickerhamomycetaceae</taxon>
        <taxon>Wickerhamomyces</taxon>
    </lineage>
</organism>
<evidence type="ECO:0000313" key="1">
    <source>
        <dbReference type="EMBL" id="ODQ57522.1"/>
    </source>
</evidence>
<evidence type="ECO:0000313" key="2">
    <source>
        <dbReference type="Proteomes" id="UP000094112"/>
    </source>
</evidence>
<sequence length="636" mass="74349">MVSREAEEEIERRERITEKFYNDDRKLYDIDYREYLRDFGIDGDSHDSIKKCWKSIIWTKFYLKMERPYEDCESAIKRIKMIVKFFFIFPLLVFTDTGNLCDVETKESLVDRTKTRATKLIMKDNIEYEMEYILNSDHDELKQVFDELYQNLLSSLEHSSHDAYRSHKCARILMSESDIHTIGYTYDFKTFHRMGGRFGPLGLATVEDTHLEPITRIMKLLFGRGIILDRYTRLKTDIETTGHLRSMSLEPDFTLIQKLHDNQERPLIPFEVVPYNAGKVFECLGKLGLSRHFANICFCNMLAAKSEVGYLLDGNSFAEIGFNFVKYQDMKLDINNPDSIAPMTVRVFDNKSGNFTATMMLCAKVYSTLKKLKTGEFNEIQEVMERCKSTFYKSGKEVAETLQNAAKVYHMDKSYFFEEVTYWGQYEELQVGFECNCQVLALTLKQLEELFSQNLQEEFNIKSKDHRLVLKIYDPVRKIFTEEPWDLRKYNVAKGIEDYKENELNAYQRIREFNISQARGSPKINAPTIYKTGNIKLTIKDNEDFFSGGYIVMDLLEGVVTTTEHLKKGRKQAELFQKAGVDKFSLRFSSVRVHNGEVYFIGYGFSELTSRDSEYNTSLLSNWEMYIESKLSGTLK</sequence>
<dbReference type="OrthoDB" id="3982972at2759"/>
<gene>
    <name evidence="1" type="ORF">WICANDRAFT_107028</name>
</gene>
<dbReference type="EMBL" id="KV454213">
    <property type="protein sequence ID" value="ODQ57522.1"/>
    <property type="molecule type" value="Genomic_DNA"/>
</dbReference>